<feature type="region of interest" description="Disordered" evidence="5">
    <location>
        <begin position="305"/>
        <end position="336"/>
    </location>
</feature>
<evidence type="ECO:0000313" key="7">
    <source>
        <dbReference type="EMBL" id="CAB4254489.1"/>
    </source>
</evidence>
<evidence type="ECO:0000256" key="2">
    <source>
        <dbReference type="ARBA" id="ARBA00022692"/>
    </source>
</evidence>
<dbReference type="EMBL" id="CAEFZW010000004">
    <property type="protein sequence ID" value="CAB4254489.1"/>
    <property type="molecule type" value="Genomic_DNA"/>
</dbReference>
<feature type="compositionally biased region" description="Polar residues" evidence="5">
    <location>
        <begin position="309"/>
        <end position="321"/>
    </location>
</feature>
<feature type="transmembrane region" description="Helical" evidence="6">
    <location>
        <begin position="51"/>
        <end position="71"/>
    </location>
</feature>
<accession>A0A8H2VG01</accession>
<sequence length="613" mass="68173">MPNMNETKKALLKSFIGSNIVALGAGTPYIYSYYAPRLLERCNIPISKSSSISFSLNIGSSLLAIFAGMVIDYNPAISCLIGGIMTFIAYGILHICHEKALSNPYIICFALVLVGFGSISGFFAGVKVCTANFPRNRGTATACPISLYALSGMIFSTICAKRFGDDMLGVFRFLQITCTVMILVGTFTLKIVAVSLEDEEPKDNLNEDVERDNYNFNNIYAGGVPLESSISVDQITEGERIKTNYTNEHSRSKSDMIYNNKHSLVEMSNDMFEDSRINVTTFISNHEEDSNNNIISQRNSLTVEHRGTDLQSETSNTTPFRGNTPLEEHEEEEPTSVRNISTNLLLNLQNNKVVQTIIDPKYLVYYAILAIQMGIGQMYIYSVGFLVQVQVNTPPISDYNLDTAKLQAFQISMFAIFSFCGRLTSGPVSDILVRKFKCQRLWNIFLASFLVLLASHFITYSYKVDEYESRKNDSIPSIKNISICTTAFGYAFGIIFGTFPSIIADTFGTDSFSTIWSICTTGGVFTVKFFTSILAHDLSSNSNRDETVCKLGTTCYQHTFNTIFDICLVGITLTGMMIFGSYWENQKKISNQSPDGTETIQLQLEQCHADAIL</sequence>
<evidence type="ECO:0008006" key="9">
    <source>
        <dbReference type="Google" id="ProtNLM"/>
    </source>
</evidence>
<dbReference type="InterPro" id="IPR036259">
    <property type="entry name" value="MFS_trans_sf"/>
</dbReference>
<reference evidence="7 8" key="1">
    <citation type="submission" date="2020-05" db="EMBL/GenBank/DDBJ databases">
        <authorList>
            <person name="Casaregola S."/>
            <person name="Devillers H."/>
            <person name="Grondin C."/>
        </authorList>
    </citation>
    <scope>NUCLEOTIDE SEQUENCE [LARGE SCALE GENOMIC DNA]</scope>
    <source>
        <strain evidence="7 8">CLIB 1767</strain>
    </source>
</reference>
<dbReference type="RefSeq" id="XP_041406333.1">
    <property type="nucleotide sequence ID" value="XM_041550399.1"/>
</dbReference>
<comment type="subcellular location">
    <subcellularLocation>
        <location evidence="1">Membrane</location>
        <topology evidence="1">Multi-pass membrane protein</topology>
    </subcellularLocation>
</comment>
<gene>
    <name evidence="7" type="ORF">KABA2_04S07436</name>
</gene>
<dbReference type="AlphaFoldDB" id="A0A8H2VG01"/>
<feature type="transmembrane region" description="Helical" evidence="6">
    <location>
        <begin position="563"/>
        <end position="583"/>
    </location>
</feature>
<dbReference type="SUPFAM" id="SSF103473">
    <property type="entry name" value="MFS general substrate transporter"/>
    <property type="match status" value="2"/>
</dbReference>
<dbReference type="GO" id="GO:0000329">
    <property type="term" value="C:fungal-type vacuole membrane"/>
    <property type="evidence" value="ECO:0007669"/>
    <property type="project" value="TreeGrafter"/>
</dbReference>
<dbReference type="Proteomes" id="UP000644660">
    <property type="component" value="Unassembled WGS sequence"/>
</dbReference>
<evidence type="ECO:0000256" key="1">
    <source>
        <dbReference type="ARBA" id="ARBA00004141"/>
    </source>
</evidence>
<dbReference type="OrthoDB" id="410267at2759"/>
<protein>
    <recommendedName>
        <fullName evidence="9">Nodulin-like domain-containing protein</fullName>
    </recommendedName>
</protein>
<evidence type="ECO:0000256" key="6">
    <source>
        <dbReference type="SAM" id="Phobius"/>
    </source>
</evidence>
<feature type="transmembrane region" description="Helical" evidence="6">
    <location>
        <begin position="138"/>
        <end position="158"/>
    </location>
</feature>
<keyword evidence="8" id="KW-1185">Reference proteome</keyword>
<feature type="transmembrane region" description="Helical" evidence="6">
    <location>
        <begin position="441"/>
        <end position="460"/>
    </location>
</feature>
<keyword evidence="3 6" id="KW-1133">Transmembrane helix</keyword>
<dbReference type="Gene3D" id="1.20.1250.20">
    <property type="entry name" value="MFS general substrate transporter like domains"/>
    <property type="match status" value="2"/>
</dbReference>
<feature type="transmembrane region" description="Helical" evidence="6">
    <location>
        <begin position="515"/>
        <end position="535"/>
    </location>
</feature>
<dbReference type="GeneID" id="64857485"/>
<name>A0A8H2VG01_9SACH</name>
<feature type="transmembrane region" description="Helical" evidence="6">
    <location>
        <begin position="76"/>
        <end position="93"/>
    </location>
</feature>
<feature type="transmembrane region" description="Helical" evidence="6">
    <location>
        <begin position="105"/>
        <end position="126"/>
    </location>
</feature>
<dbReference type="GO" id="GO:0022857">
    <property type="term" value="F:transmembrane transporter activity"/>
    <property type="evidence" value="ECO:0007669"/>
    <property type="project" value="InterPro"/>
</dbReference>
<proteinExistence type="predicted"/>
<evidence type="ECO:0000256" key="4">
    <source>
        <dbReference type="ARBA" id="ARBA00023136"/>
    </source>
</evidence>
<comment type="caution">
    <text evidence="7">The sequence shown here is derived from an EMBL/GenBank/DDBJ whole genome shotgun (WGS) entry which is preliminary data.</text>
</comment>
<dbReference type="InterPro" id="IPR011701">
    <property type="entry name" value="MFS"/>
</dbReference>
<feature type="transmembrane region" description="Helical" evidence="6">
    <location>
        <begin position="170"/>
        <end position="192"/>
    </location>
</feature>
<feature type="transmembrane region" description="Helical" evidence="6">
    <location>
        <begin position="362"/>
        <end position="387"/>
    </location>
</feature>
<keyword evidence="4 6" id="KW-0472">Membrane</keyword>
<dbReference type="PANTHER" id="PTHR21576:SF166">
    <property type="entry name" value="ADR278WP"/>
    <property type="match status" value="1"/>
</dbReference>
<evidence type="ECO:0000256" key="3">
    <source>
        <dbReference type="ARBA" id="ARBA00022989"/>
    </source>
</evidence>
<organism evidence="7 8">
    <name type="scientific">Maudiozyma barnettii</name>
    <dbReference type="NCBI Taxonomy" id="61262"/>
    <lineage>
        <taxon>Eukaryota</taxon>
        <taxon>Fungi</taxon>
        <taxon>Dikarya</taxon>
        <taxon>Ascomycota</taxon>
        <taxon>Saccharomycotina</taxon>
        <taxon>Saccharomycetes</taxon>
        <taxon>Saccharomycetales</taxon>
        <taxon>Saccharomycetaceae</taxon>
        <taxon>Maudiozyma</taxon>
    </lineage>
</organism>
<feature type="transmembrane region" description="Helical" evidence="6">
    <location>
        <begin position="12"/>
        <end position="31"/>
    </location>
</feature>
<dbReference type="PANTHER" id="PTHR21576">
    <property type="entry name" value="UNCHARACTERIZED NODULIN-LIKE PROTEIN"/>
    <property type="match status" value="1"/>
</dbReference>
<evidence type="ECO:0000256" key="5">
    <source>
        <dbReference type="SAM" id="MobiDB-lite"/>
    </source>
</evidence>
<feature type="transmembrane region" description="Helical" evidence="6">
    <location>
        <begin position="407"/>
        <end position="429"/>
    </location>
</feature>
<dbReference type="Pfam" id="PF07690">
    <property type="entry name" value="MFS_1"/>
    <property type="match status" value="1"/>
</dbReference>
<keyword evidence="2 6" id="KW-0812">Transmembrane</keyword>
<feature type="transmembrane region" description="Helical" evidence="6">
    <location>
        <begin position="480"/>
        <end position="503"/>
    </location>
</feature>
<evidence type="ECO:0000313" key="8">
    <source>
        <dbReference type="Proteomes" id="UP000644660"/>
    </source>
</evidence>